<proteinExistence type="predicted"/>
<evidence type="ECO:0000313" key="1">
    <source>
        <dbReference type="EMBL" id="PON31855.1"/>
    </source>
</evidence>
<keyword evidence="2" id="KW-1185">Reference proteome</keyword>
<dbReference type="Proteomes" id="UP000237105">
    <property type="component" value="Unassembled WGS sequence"/>
</dbReference>
<dbReference type="AlphaFoldDB" id="A0A2P5A5N2"/>
<comment type="caution">
    <text evidence="1">The sequence shown here is derived from an EMBL/GenBank/DDBJ whole genome shotgun (WGS) entry which is preliminary data.</text>
</comment>
<sequence length="59" mass="6458">MGLGHPLSTADAPCLRNDLHVMVLKELRETLFTVVPIVLRCQQSGPLIELGFAARRLGC</sequence>
<protein>
    <submittedName>
        <fullName evidence="1">Uncharacterized protein</fullName>
    </submittedName>
</protein>
<gene>
    <name evidence="1" type="ORF">PanWU01x14_366310</name>
</gene>
<evidence type="ECO:0000313" key="2">
    <source>
        <dbReference type="Proteomes" id="UP000237105"/>
    </source>
</evidence>
<accession>A0A2P5A5N2</accession>
<name>A0A2P5A5N2_PARAD</name>
<reference evidence="2" key="1">
    <citation type="submission" date="2016-06" db="EMBL/GenBank/DDBJ databases">
        <title>Parallel loss of symbiosis genes in relatives of nitrogen-fixing non-legume Parasponia.</title>
        <authorList>
            <person name="Van Velzen R."/>
            <person name="Holmer R."/>
            <person name="Bu F."/>
            <person name="Rutten L."/>
            <person name="Van Zeijl A."/>
            <person name="Liu W."/>
            <person name="Santuari L."/>
            <person name="Cao Q."/>
            <person name="Sharma T."/>
            <person name="Shen D."/>
            <person name="Roswanjaya Y."/>
            <person name="Wardhani T."/>
            <person name="Kalhor M.S."/>
            <person name="Jansen J."/>
            <person name="Van den Hoogen J."/>
            <person name="Gungor B."/>
            <person name="Hartog M."/>
            <person name="Hontelez J."/>
            <person name="Verver J."/>
            <person name="Yang W.-C."/>
            <person name="Schijlen E."/>
            <person name="Repin R."/>
            <person name="Schilthuizen M."/>
            <person name="Schranz E."/>
            <person name="Heidstra R."/>
            <person name="Miyata K."/>
            <person name="Fedorova E."/>
            <person name="Kohlen W."/>
            <person name="Bisseling T."/>
            <person name="Smit S."/>
            <person name="Geurts R."/>
        </authorList>
    </citation>
    <scope>NUCLEOTIDE SEQUENCE [LARGE SCALE GENOMIC DNA]</scope>
    <source>
        <strain evidence="2">cv. WU1-14</strain>
    </source>
</reference>
<dbReference type="EMBL" id="JXTB01000914">
    <property type="protein sequence ID" value="PON31855.1"/>
    <property type="molecule type" value="Genomic_DNA"/>
</dbReference>
<organism evidence="1 2">
    <name type="scientific">Parasponia andersonii</name>
    <name type="common">Sponia andersonii</name>
    <dbReference type="NCBI Taxonomy" id="3476"/>
    <lineage>
        <taxon>Eukaryota</taxon>
        <taxon>Viridiplantae</taxon>
        <taxon>Streptophyta</taxon>
        <taxon>Embryophyta</taxon>
        <taxon>Tracheophyta</taxon>
        <taxon>Spermatophyta</taxon>
        <taxon>Magnoliopsida</taxon>
        <taxon>eudicotyledons</taxon>
        <taxon>Gunneridae</taxon>
        <taxon>Pentapetalae</taxon>
        <taxon>rosids</taxon>
        <taxon>fabids</taxon>
        <taxon>Rosales</taxon>
        <taxon>Cannabaceae</taxon>
        <taxon>Parasponia</taxon>
    </lineage>
</organism>